<reference evidence="8" key="2">
    <citation type="submission" date="2021-08" db="EMBL/GenBank/DDBJ databases">
        <authorList>
            <person name="Tani A."/>
            <person name="Ola A."/>
            <person name="Ogura Y."/>
            <person name="Katsura K."/>
            <person name="Hayashi T."/>
        </authorList>
    </citation>
    <scope>NUCLEOTIDE SEQUENCE</scope>
    <source>
        <strain evidence="8">DSM 23632</strain>
    </source>
</reference>
<dbReference type="EMBL" id="BPRB01000073">
    <property type="protein sequence ID" value="GJE59322.1"/>
    <property type="molecule type" value="Genomic_DNA"/>
</dbReference>
<dbReference type="SUPFAM" id="SSF46565">
    <property type="entry name" value="Chaperone J-domain"/>
    <property type="match status" value="1"/>
</dbReference>
<accession>A0ABQ4TXC6</accession>
<dbReference type="RefSeq" id="WP_238181904.1">
    <property type="nucleotide sequence ID" value="NZ_BPRB01000073.1"/>
</dbReference>
<keyword evidence="9" id="KW-1185">Reference proteome</keyword>
<dbReference type="Gene3D" id="1.10.287.110">
    <property type="entry name" value="DnaJ domain"/>
    <property type="match status" value="1"/>
</dbReference>
<dbReference type="PROSITE" id="PS50076">
    <property type="entry name" value="DNAJ_2"/>
    <property type="match status" value="1"/>
</dbReference>
<name>A0ABQ4TXC6_9HYPH</name>
<evidence type="ECO:0000256" key="3">
    <source>
        <dbReference type="ARBA" id="ARBA00022989"/>
    </source>
</evidence>
<proteinExistence type="inferred from homology"/>
<keyword evidence="2" id="KW-0812">Transmembrane</keyword>
<evidence type="ECO:0000256" key="4">
    <source>
        <dbReference type="ARBA" id="ARBA00023136"/>
    </source>
</evidence>
<evidence type="ECO:0000256" key="5">
    <source>
        <dbReference type="ARBA" id="ARBA00038105"/>
    </source>
</evidence>
<reference evidence="8" key="1">
    <citation type="journal article" date="2021" name="Front. Microbiol.">
        <title>Comprehensive Comparative Genomics and Phenotyping of Methylobacterium Species.</title>
        <authorList>
            <person name="Alessa O."/>
            <person name="Ogura Y."/>
            <person name="Fujitani Y."/>
            <person name="Takami H."/>
            <person name="Hayashi T."/>
            <person name="Sahin N."/>
            <person name="Tani A."/>
        </authorList>
    </citation>
    <scope>NUCLEOTIDE SEQUENCE</scope>
    <source>
        <strain evidence="8">DSM 23632</strain>
    </source>
</reference>
<comment type="caution">
    <text evidence="8">The sequence shown here is derived from an EMBL/GenBank/DDBJ whole genome shotgun (WGS) entry which is preliminary data.</text>
</comment>
<feature type="compositionally biased region" description="Basic and acidic residues" evidence="6">
    <location>
        <begin position="226"/>
        <end position="236"/>
    </location>
</feature>
<protein>
    <submittedName>
        <fullName evidence="8">Chaperone protein DnaJ</fullName>
    </submittedName>
</protein>
<feature type="region of interest" description="Disordered" evidence="6">
    <location>
        <begin position="208"/>
        <end position="236"/>
    </location>
</feature>
<dbReference type="CDD" id="cd06257">
    <property type="entry name" value="DnaJ"/>
    <property type="match status" value="1"/>
</dbReference>
<comment type="similarity">
    <text evidence="5">Belongs to the TIM14 family.</text>
</comment>
<dbReference type="PANTHER" id="PTHR12763:SF28">
    <property type="entry name" value="GEO10507P1-RELATED"/>
    <property type="match status" value="1"/>
</dbReference>
<dbReference type="PANTHER" id="PTHR12763">
    <property type="match status" value="1"/>
</dbReference>
<gene>
    <name evidence="8" type="primary">dnaJ_1</name>
    <name evidence="8" type="ORF">MPOCJGCO_1410</name>
</gene>
<evidence type="ECO:0000256" key="1">
    <source>
        <dbReference type="ARBA" id="ARBA00004167"/>
    </source>
</evidence>
<dbReference type="InterPro" id="IPR001623">
    <property type="entry name" value="DnaJ_domain"/>
</dbReference>
<keyword evidence="4" id="KW-0472">Membrane</keyword>
<evidence type="ECO:0000259" key="7">
    <source>
        <dbReference type="PROSITE" id="PS50076"/>
    </source>
</evidence>
<dbReference type="Pfam" id="PF00226">
    <property type="entry name" value="DnaJ"/>
    <property type="match status" value="1"/>
</dbReference>
<feature type="region of interest" description="Disordered" evidence="6">
    <location>
        <begin position="158"/>
        <end position="178"/>
    </location>
</feature>
<keyword evidence="3" id="KW-1133">Transmembrane helix</keyword>
<dbReference type="SMART" id="SM00271">
    <property type="entry name" value="DnaJ"/>
    <property type="match status" value="1"/>
</dbReference>
<evidence type="ECO:0000256" key="6">
    <source>
        <dbReference type="SAM" id="MobiDB-lite"/>
    </source>
</evidence>
<sequence length="236" mass="26102">MALALGILACFGIWWWWKRQPQLGTAATALLVRKAGAWALLGLAALFLLRGRLDLALLFGLGGVWLLEGPERLARRVRTLFGRAEEPPRRFRSRLIELAMAPDGSVRDGTVIAGPWAGRRLDALAAAEVGDLLKRCRSEDPDGARLLEAYLDGRNPGWRVDAERDRNAGPGRTPHPGTMTQEEAYQILGLQRGATEEEVRAAHRTLMKRIHPDQGGSAEQAARVNAARDRLTNRHR</sequence>
<dbReference type="Proteomes" id="UP001055057">
    <property type="component" value="Unassembled WGS sequence"/>
</dbReference>
<evidence type="ECO:0000313" key="9">
    <source>
        <dbReference type="Proteomes" id="UP001055057"/>
    </source>
</evidence>
<dbReference type="InterPro" id="IPR036869">
    <property type="entry name" value="J_dom_sf"/>
</dbReference>
<evidence type="ECO:0000256" key="2">
    <source>
        <dbReference type="ARBA" id="ARBA00022692"/>
    </source>
</evidence>
<organism evidence="8 9">
    <name type="scientific">Methylobacterium trifolii</name>
    <dbReference type="NCBI Taxonomy" id="1003092"/>
    <lineage>
        <taxon>Bacteria</taxon>
        <taxon>Pseudomonadati</taxon>
        <taxon>Pseudomonadota</taxon>
        <taxon>Alphaproteobacteria</taxon>
        <taxon>Hyphomicrobiales</taxon>
        <taxon>Methylobacteriaceae</taxon>
        <taxon>Methylobacterium</taxon>
    </lineage>
</organism>
<evidence type="ECO:0000313" key="8">
    <source>
        <dbReference type="EMBL" id="GJE59322.1"/>
    </source>
</evidence>
<feature type="domain" description="J" evidence="7">
    <location>
        <begin position="183"/>
        <end position="236"/>
    </location>
</feature>
<comment type="subcellular location">
    <subcellularLocation>
        <location evidence="1">Membrane</location>
        <topology evidence="1">Single-pass membrane protein</topology>
    </subcellularLocation>
</comment>